<dbReference type="EMBL" id="MFFB01000018">
    <property type="protein sequence ID" value="OGE94419.1"/>
    <property type="molecule type" value="Genomic_DNA"/>
</dbReference>
<dbReference type="STRING" id="1817841.A3B10_01305"/>
<proteinExistence type="predicted"/>
<evidence type="ECO:0000313" key="1">
    <source>
        <dbReference type="EMBL" id="OGE94419.1"/>
    </source>
</evidence>
<reference evidence="1 2" key="1">
    <citation type="journal article" date="2016" name="Nat. Commun.">
        <title>Thousands of microbial genomes shed light on interconnected biogeochemical processes in an aquifer system.</title>
        <authorList>
            <person name="Anantharaman K."/>
            <person name="Brown C.T."/>
            <person name="Hug L.A."/>
            <person name="Sharon I."/>
            <person name="Castelle C.J."/>
            <person name="Probst A.J."/>
            <person name="Thomas B.C."/>
            <person name="Singh A."/>
            <person name="Wilkins M.J."/>
            <person name="Karaoz U."/>
            <person name="Brodie E.L."/>
            <person name="Williams K.H."/>
            <person name="Hubbard S.S."/>
            <person name="Banfield J.F."/>
        </authorList>
    </citation>
    <scope>NUCLEOTIDE SEQUENCE [LARGE SCALE GENOMIC DNA]</scope>
</reference>
<accession>A0A1F5PWX6</accession>
<organism evidence="1 2">
    <name type="scientific">Candidatus Doudnabacteria bacterium RIFCSPLOWO2_01_FULL_44_21</name>
    <dbReference type="NCBI Taxonomy" id="1817841"/>
    <lineage>
        <taxon>Bacteria</taxon>
        <taxon>Candidatus Doudnaibacteriota</taxon>
    </lineage>
</organism>
<name>A0A1F5PWX6_9BACT</name>
<comment type="caution">
    <text evidence="1">The sequence shown here is derived from an EMBL/GenBank/DDBJ whole genome shotgun (WGS) entry which is preliminary data.</text>
</comment>
<gene>
    <name evidence="1" type="ORF">A3B10_01305</name>
</gene>
<evidence type="ECO:0000313" key="2">
    <source>
        <dbReference type="Proteomes" id="UP000177281"/>
    </source>
</evidence>
<dbReference type="Proteomes" id="UP000177281">
    <property type="component" value="Unassembled WGS sequence"/>
</dbReference>
<sequence length="72" mass="8069">MPKQIPPAHDTLVLLAAEDDFIRRRGHNPDDIRRRYDAQARLILYQAQIHASGTAASVRARAQFMSSLNAGK</sequence>
<protein>
    <submittedName>
        <fullName evidence="1">Uncharacterized protein</fullName>
    </submittedName>
</protein>
<dbReference type="AlphaFoldDB" id="A0A1F5PWX6"/>